<feature type="compositionally biased region" description="Basic and acidic residues" evidence="1">
    <location>
        <begin position="20"/>
        <end position="37"/>
    </location>
</feature>
<protein>
    <submittedName>
        <fullName evidence="2">Uncharacterized protein</fullName>
    </submittedName>
</protein>
<reference evidence="2" key="1">
    <citation type="submission" date="2015-12" db="EMBL/GenBank/DDBJ databases">
        <title>Update maize B73 reference genome by single molecule sequencing technologies.</title>
        <authorList>
            <consortium name="Maize Genome Sequencing Project"/>
            <person name="Ware D."/>
        </authorList>
    </citation>
    <scope>NUCLEOTIDE SEQUENCE</scope>
    <source>
        <tissue evidence="2">Seedling</tissue>
    </source>
</reference>
<dbReference type="InParanoid" id="A0A1D6Q6F1"/>
<feature type="region of interest" description="Disordered" evidence="1">
    <location>
        <begin position="1"/>
        <end position="173"/>
    </location>
</feature>
<accession>A0A1D6Q6F1</accession>
<organism evidence="2">
    <name type="scientific">Zea mays</name>
    <name type="common">Maize</name>
    <dbReference type="NCBI Taxonomy" id="4577"/>
    <lineage>
        <taxon>Eukaryota</taxon>
        <taxon>Viridiplantae</taxon>
        <taxon>Streptophyta</taxon>
        <taxon>Embryophyta</taxon>
        <taxon>Tracheophyta</taxon>
        <taxon>Spermatophyta</taxon>
        <taxon>Magnoliopsida</taxon>
        <taxon>Liliopsida</taxon>
        <taxon>Poales</taxon>
        <taxon>Poaceae</taxon>
        <taxon>PACMAD clade</taxon>
        <taxon>Panicoideae</taxon>
        <taxon>Andropogonodae</taxon>
        <taxon>Andropogoneae</taxon>
        <taxon>Tripsacinae</taxon>
        <taxon>Zea</taxon>
    </lineage>
</organism>
<evidence type="ECO:0000313" key="2">
    <source>
        <dbReference type="EMBL" id="AQK54088.1"/>
    </source>
</evidence>
<proteinExistence type="predicted"/>
<sequence length="173" mass="18785">MEERAEKGQGGCAGEDETGPTERGHGHIGRAGREAREHGRRRRPPPLPPGGGKGCRREGKRRGRGAAAGDGEERVRESLHGRENKEHEETLGTTMEVSPQERRPSLELRRNPSIAEDSGVRSTNRTCPDESLDKTNTAVPSDSTNDARIRSNCSSELSPELEPLRTSANDTGS</sequence>
<feature type="compositionally biased region" description="Basic and acidic residues" evidence="1">
    <location>
        <begin position="99"/>
        <end position="110"/>
    </location>
</feature>
<feature type="compositionally biased region" description="Polar residues" evidence="1">
    <location>
        <begin position="134"/>
        <end position="157"/>
    </location>
</feature>
<dbReference type="AlphaFoldDB" id="A0A1D6Q6F1"/>
<feature type="compositionally biased region" description="Basic and acidic residues" evidence="1">
    <location>
        <begin position="71"/>
        <end position="90"/>
    </location>
</feature>
<gene>
    <name evidence="2" type="ORF">ZEAMMB73_Zm00001d051352</name>
</gene>
<evidence type="ECO:0000256" key="1">
    <source>
        <dbReference type="SAM" id="MobiDB-lite"/>
    </source>
</evidence>
<dbReference type="EMBL" id="CM000780">
    <property type="protein sequence ID" value="AQK54088.1"/>
    <property type="molecule type" value="Genomic_DNA"/>
</dbReference>
<name>A0A1D6Q6F1_MAIZE</name>